<evidence type="ECO:0000313" key="4">
    <source>
        <dbReference type="Proteomes" id="UP001519349"/>
    </source>
</evidence>
<keyword evidence="3" id="KW-0378">Hydrolase</keyword>
<reference evidence="3 4" key="1">
    <citation type="submission" date="2018-05" db="EMBL/GenBank/DDBJ databases">
        <title>Draft genome sequence of Streptococcus panodentis CCUG 70867T.</title>
        <authorList>
            <person name="Salva-Serra F."/>
            <person name="Mendez V."/>
            <person name="Jaen-Luchoro D."/>
            <person name="Gonzales-Siles L."/>
            <person name="Karlsson R."/>
            <person name="Engstrom-Jakobsson H."/>
            <person name="Busquets A."/>
            <person name="Gomila M."/>
            <person name="Pineiro-Iglesias B."/>
            <person name="Bennasar-Figueras A."/>
            <person name="Seeger M."/>
            <person name="Moore E."/>
        </authorList>
    </citation>
    <scope>NUCLEOTIDE SEQUENCE [LARGE SCALE GENOMIC DNA]</scope>
    <source>
        <strain evidence="3 4">CCUG 70867</strain>
    </source>
</reference>
<dbReference type="Pfam" id="PF04851">
    <property type="entry name" value="ResIII"/>
    <property type="match status" value="1"/>
</dbReference>
<dbReference type="PANTHER" id="PTHR47396:SF1">
    <property type="entry name" value="ATP-DEPENDENT HELICASE IRC3-RELATED"/>
    <property type="match status" value="1"/>
</dbReference>
<dbReference type="InterPro" id="IPR027417">
    <property type="entry name" value="P-loop_NTPase"/>
</dbReference>
<keyword evidence="3" id="KW-0540">Nuclease</keyword>
<dbReference type="EMBL" id="QFAY01000027">
    <property type="protein sequence ID" value="MBP2621919.1"/>
    <property type="molecule type" value="Genomic_DNA"/>
</dbReference>
<dbReference type="PANTHER" id="PTHR47396">
    <property type="entry name" value="TYPE I RESTRICTION ENZYME ECOKI R PROTEIN"/>
    <property type="match status" value="1"/>
</dbReference>
<sequence length="1475" mass="170139">MASNFDFLKLNTDTAELFETANKAENNYAHLDYEGVLTKVRKIAENTAHLFADCKNIEIPPHTTFHGVLQKVKRHIDKKIIVDAFFGIKKLGNSSSHVLNPKDATQENALAALEQVYMILAWFVTEYVDENIKVDLYNKFLEPKAQERYTTAERKFIYVQTVNNDSGMFPAYEGTQKIGEGTVASDDIEADWTPNSEFLRTVAPKRIKQYMTTSGLRYKLGWVELAYKKKTKSWFHDYDVHEVLKRSGVERSEILEGNEWFKTDLETAKSAIKAVKEGRAYINEPLAEYPTEKQDIILRPEQDAAVKQTQQTFKKKDRMLWNAKMRFGKTLTSLELIKQEGFQRVLIMTHRPVVSDSWFEDYQKMDMAEAGYIYGSVDKGEKLSALKSGDQPFIYFASIQLLRYNGAQTNLPEFADVDWDLIIIDEAHEGTQTELSDTVMQALVKKDHTKILELSGTPFNLLDQFDPEQVYTWDYVMEQQAKLKWSLEQPEKPNPYEVLPEVLMYTFEMKNKEKFSDENKSFNFREFFRVNDSGDLFYKEDVRRFLDHITNPSSETNYPFSTRAYREELRHTLWLMPGVKEANAFEKLLKEHPVFGIDYEIVNVVQNDKTDSVIDNSGDDLAKVRQAITDNPSQTKTITLTVRRLTTGVNVPEWTAIMFLSNTNSAMNYLQAAFRAQTPFSHEKLGMKERCYIFDFAPDRALTVMAESAQINSGVGKKNTQQQKQAMTNLLNFLPILGKGDNGMESFNVDRMLTQIKKVYAEKAVRSGFEDDSLYNDNLLTLTADDATMFDKINSIVGKTQRQRTSATVTITDSGLTNEEYDKAERAKKKKARERTPEEKEAIEKLKEARKQQKNMISILRGVSIRIPMMIYGMDVDLSKDITIQDFINEVDDESWKEFMPKGFTKGMFKEITKYYDAEVFIEAGRIIRQRAKSFDSLDFIQRAEEIATLFGSFKNPDKETVLTPWRVVNMQISKGIGGLNFYDDDFESMTDGAKPNLHWVERDVTDSIYHSESKIIDINAKTGLYPLHAAMSLYYQYVQKNDDNHFDAEQVYRSILENNIYAIAKTPMAKTITDRTLAGYKNYKTNVAYIENFSDTLKKSIEEGKKQVEEAFKQVKFDVVIGNPPYQDSTSVNNRQGAIYPFFYDIAKEISDKFILISPARFLFNTGLTSRDWNKKMLLDEHINVVYYTSDSKAVFPNTEIKGGVVVVYRDSTKVFGAINDFIPDENLRKLASHFTKDSASNFPSIMFGGRSDLKFNDMFLNKYPNTKDILLKNIQKRHPNATKLSPNEEYELKSSSFDTLKNYFYDNVTESEEKYYRLLGLENGKRTYKYIEKSYLTPRYQFNNNIDKYKVFVPESNGNGDYGEVLSTPVVAYPYESCTPTFISIGQFNSEIEAKNLLQYIKTKFLRSLLGILKTTQHNAPNNWAYVPLQDFTENSDIDWSQSVADIDQQLYQKYGLDNDEIAFIEEKVKEME</sequence>
<name>A0ABS5B1R8_9STRE</name>
<dbReference type="InterPro" id="IPR011639">
    <property type="entry name" value="MethylTrfase_TaqI-like_dom"/>
</dbReference>
<dbReference type="Gene3D" id="3.40.50.150">
    <property type="entry name" value="Vaccinia Virus protein VP39"/>
    <property type="match status" value="1"/>
</dbReference>
<evidence type="ECO:0000259" key="2">
    <source>
        <dbReference type="PROSITE" id="PS51192"/>
    </source>
</evidence>
<dbReference type="InterPro" id="IPR050742">
    <property type="entry name" value="Helicase_Restrict-Modif_Enz"/>
</dbReference>
<gene>
    <name evidence="3" type="ORF">DHL47_11455</name>
</gene>
<feature type="domain" description="Helicase ATP-binding" evidence="2">
    <location>
        <begin position="310"/>
        <end position="476"/>
    </location>
</feature>
<dbReference type="SUPFAM" id="SSF53335">
    <property type="entry name" value="S-adenosyl-L-methionine-dependent methyltransferases"/>
    <property type="match status" value="1"/>
</dbReference>
<keyword evidence="1" id="KW-0742">SOS response</keyword>
<keyword evidence="1" id="KW-0227">DNA damage</keyword>
<evidence type="ECO:0000256" key="1">
    <source>
        <dbReference type="ARBA" id="ARBA00023236"/>
    </source>
</evidence>
<dbReference type="Pfam" id="PF07669">
    <property type="entry name" value="Eco57I"/>
    <property type="match status" value="1"/>
</dbReference>
<accession>A0ABS5B1R8</accession>
<dbReference type="Proteomes" id="UP001519349">
    <property type="component" value="Unassembled WGS sequence"/>
</dbReference>
<evidence type="ECO:0000313" key="3">
    <source>
        <dbReference type="EMBL" id="MBP2621919.1"/>
    </source>
</evidence>
<dbReference type="SMART" id="SM00487">
    <property type="entry name" value="DEXDc"/>
    <property type="match status" value="1"/>
</dbReference>
<dbReference type="InterPro" id="IPR014001">
    <property type="entry name" value="Helicase_ATP-bd"/>
</dbReference>
<dbReference type="SUPFAM" id="SSF52540">
    <property type="entry name" value="P-loop containing nucleoside triphosphate hydrolases"/>
    <property type="match status" value="1"/>
</dbReference>
<keyword evidence="3" id="KW-0255">Endonuclease</keyword>
<dbReference type="InterPro" id="IPR002052">
    <property type="entry name" value="DNA_methylase_N6_adenine_CS"/>
</dbReference>
<comment type="caution">
    <text evidence="3">The sequence shown here is derived from an EMBL/GenBank/DDBJ whole genome shotgun (WGS) entry which is preliminary data.</text>
</comment>
<dbReference type="PROSITE" id="PS51192">
    <property type="entry name" value="HELICASE_ATP_BIND_1"/>
    <property type="match status" value="1"/>
</dbReference>
<organism evidence="3 4">
    <name type="scientific">Streptococcus panodentis</name>
    <dbReference type="NCBI Taxonomy" id="1581472"/>
    <lineage>
        <taxon>Bacteria</taxon>
        <taxon>Bacillati</taxon>
        <taxon>Bacillota</taxon>
        <taxon>Bacilli</taxon>
        <taxon>Lactobacillales</taxon>
        <taxon>Streptococcaceae</taxon>
        <taxon>Streptococcus</taxon>
    </lineage>
</organism>
<dbReference type="GO" id="GO:0004519">
    <property type="term" value="F:endonuclease activity"/>
    <property type="evidence" value="ECO:0007669"/>
    <property type="project" value="UniProtKB-KW"/>
</dbReference>
<dbReference type="InterPro" id="IPR006935">
    <property type="entry name" value="Helicase/UvrB_N"/>
</dbReference>
<dbReference type="InterPro" id="IPR029063">
    <property type="entry name" value="SAM-dependent_MTases_sf"/>
</dbReference>
<keyword evidence="4" id="KW-1185">Reference proteome</keyword>
<dbReference type="Gene3D" id="3.40.50.300">
    <property type="entry name" value="P-loop containing nucleotide triphosphate hydrolases"/>
    <property type="match status" value="2"/>
</dbReference>
<proteinExistence type="predicted"/>
<protein>
    <submittedName>
        <fullName evidence="3">Restriction endonuclease</fullName>
    </submittedName>
</protein>
<dbReference type="PROSITE" id="PS00092">
    <property type="entry name" value="N6_MTASE"/>
    <property type="match status" value="1"/>
</dbReference>
<dbReference type="RefSeq" id="WP_209551931.1">
    <property type="nucleotide sequence ID" value="NZ_QFAY01000027.1"/>
</dbReference>